<dbReference type="SUPFAM" id="SSF109854">
    <property type="entry name" value="DinB/YfiT-like putative metalloenzymes"/>
    <property type="match status" value="1"/>
</dbReference>
<name>A0A937VXX2_UNCTE</name>
<feature type="domain" description="DinB-like" evidence="1">
    <location>
        <begin position="16"/>
        <end position="171"/>
    </location>
</feature>
<dbReference type="AlphaFoldDB" id="A0A937VXX2"/>
<comment type="caution">
    <text evidence="2">The sequence shown here is derived from an EMBL/GenBank/DDBJ whole genome shotgun (WGS) entry which is preliminary data.</text>
</comment>
<dbReference type="InterPro" id="IPR034660">
    <property type="entry name" value="DinB/YfiT-like"/>
</dbReference>
<evidence type="ECO:0000313" key="3">
    <source>
        <dbReference type="Proteomes" id="UP000712673"/>
    </source>
</evidence>
<protein>
    <submittedName>
        <fullName evidence="2">DinB family protein</fullName>
    </submittedName>
</protein>
<dbReference type="InterPro" id="IPR024775">
    <property type="entry name" value="DinB-like"/>
</dbReference>
<dbReference type="EMBL" id="VGLS01000102">
    <property type="protein sequence ID" value="MBM3223159.1"/>
    <property type="molecule type" value="Genomic_DNA"/>
</dbReference>
<evidence type="ECO:0000259" key="1">
    <source>
        <dbReference type="Pfam" id="PF12867"/>
    </source>
</evidence>
<organism evidence="2 3">
    <name type="scientific">Tectimicrobiota bacterium</name>
    <dbReference type="NCBI Taxonomy" id="2528274"/>
    <lineage>
        <taxon>Bacteria</taxon>
        <taxon>Pseudomonadati</taxon>
        <taxon>Nitrospinota/Tectimicrobiota group</taxon>
        <taxon>Candidatus Tectimicrobiota</taxon>
    </lineage>
</organism>
<dbReference type="Pfam" id="PF12867">
    <property type="entry name" value="DinB_2"/>
    <property type="match status" value="1"/>
</dbReference>
<accession>A0A937VXX2</accession>
<sequence length="184" mass="21043">MTPEEQFDYVFASAMQDRQALLHFLNGVSAEQAQWHPPDGEWSILEGLEHIMLTEEFFRSNLLTILREAESTHTWDTAPANPVKMSPEALRRREQGFVAAPDVLVPRGGRDFQSMCQALLAERQATREAVWGYRARDLSRLLFPHARYGQRNIYDVIEYSGIHDALHCEQMGRVTRSPGYSAHA</sequence>
<reference evidence="2" key="1">
    <citation type="submission" date="2019-03" db="EMBL/GenBank/DDBJ databases">
        <title>Lake Tanganyika Metagenome-Assembled Genomes (MAGs).</title>
        <authorList>
            <person name="Tran P."/>
        </authorList>
    </citation>
    <scope>NUCLEOTIDE SEQUENCE</scope>
    <source>
        <strain evidence="2">K_DeepCast_65m_m2_066</strain>
    </source>
</reference>
<evidence type="ECO:0000313" key="2">
    <source>
        <dbReference type="EMBL" id="MBM3223159.1"/>
    </source>
</evidence>
<proteinExistence type="predicted"/>
<gene>
    <name evidence="2" type="ORF">FJZ47_05055</name>
</gene>
<dbReference type="Proteomes" id="UP000712673">
    <property type="component" value="Unassembled WGS sequence"/>
</dbReference>
<dbReference type="Gene3D" id="1.20.120.450">
    <property type="entry name" value="dinb family like domain"/>
    <property type="match status" value="1"/>
</dbReference>